<dbReference type="GO" id="GO:0008934">
    <property type="term" value="F:inositol monophosphate 1-phosphatase activity"/>
    <property type="evidence" value="ECO:0007669"/>
    <property type="project" value="TreeGrafter"/>
</dbReference>
<dbReference type="SUPFAM" id="SSF56655">
    <property type="entry name" value="Carbohydrate phosphatase"/>
    <property type="match status" value="1"/>
</dbReference>
<dbReference type="InterPro" id="IPR020550">
    <property type="entry name" value="Inositol_monophosphatase_CS"/>
</dbReference>
<dbReference type="GO" id="GO:0006020">
    <property type="term" value="P:inositol metabolic process"/>
    <property type="evidence" value="ECO:0007669"/>
    <property type="project" value="TreeGrafter"/>
</dbReference>
<gene>
    <name evidence="6" type="ORF">V3328_22215</name>
</gene>
<dbReference type="CDD" id="cd01637">
    <property type="entry name" value="IMPase_like"/>
    <property type="match status" value="1"/>
</dbReference>
<dbReference type="Gene3D" id="3.40.190.80">
    <property type="match status" value="1"/>
</dbReference>
<evidence type="ECO:0000256" key="3">
    <source>
        <dbReference type="ARBA" id="ARBA00022801"/>
    </source>
</evidence>
<evidence type="ECO:0000256" key="4">
    <source>
        <dbReference type="ARBA" id="ARBA00022842"/>
    </source>
</evidence>
<dbReference type="Gene3D" id="3.30.540.10">
    <property type="entry name" value="Fructose-1,6-Bisphosphatase, subunit A, domain 1"/>
    <property type="match status" value="1"/>
</dbReference>
<comment type="similarity">
    <text evidence="1">Belongs to the inositol monophosphatase superfamily.</text>
</comment>
<comment type="caution">
    <text evidence="6">The sequence shown here is derived from an EMBL/GenBank/DDBJ whole genome shotgun (WGS) entry which is preliminary data.</text>
</comment>
<reference evidence="6 7" key="1">
    <citation type="submission" date="2024-02" db="EMBL/GenBank/DDBJ databases">
        <title>Genome analysis and characterization of Microbaculum marinisediminis sp. nov., isolated from marine sediment.</title>
        <authorList>
            <person name="Du Z.-J."/>
            <person name="Ye Y.-Q."/>
            <person name="Zhang Z.-R."/>
            <person name="Yuan S.-M."/>
            <person name="Zhang X.-Y."/>
        </authorList>
    </citation>
    <scope>NUCLEOTIDE SEQUENCE [LARGE SCALE GENOMIC DNA]</scope>
    <source>
        <strain evidence="6 7">SDUM1044001</strain>
    </source>
</reference>
<dbReference type="InterPro" id="IPR000760">
    <property type="entry name" value="Inositol_monophosphatase-like"/>
</dbReference>
<proteinExistence type="inferred from homology"/>
<accession>A0AAW9RZ38</accession>
<dbReference type="Proteomes" id="UP001378188">
    <property type="component" value="Unassembled WGS sequence"/>
</dbReference>
<evidence type="ECO:0000313" key="6">
    <source>
        <dbReference type="EMBL" id="MEJ8574215.1"/>
    </source>
</evidence>
<keyword evidence="3" id="KW-0378">Hydrolase</keyword>
<dbReference type="InterPro" id="IPR020583">
    <property type="entry name" value="Inositol_monoP_metal-BS"/>
</dbReference>
<dbReference type="PROSITE" id="PS00629">
    <property type="entry name" value="IMP_1"/>
    <property type="match status" value="1"/>
</dbReference>
<comment type="cofactor">
    <cofactor evidence="5">
        <name>Mg(2+)</name>
        <dbReference type="ChEBI" id="CHEBI:18420"/>
    </cofactor>
</comment>
<dbReference type="PROSITE" id="PS00630">
    <property type="entry name" value="IMP_2"/>
    <property type="match status" value="1"/>
</dbReference>
<evidence type="ECO:0000256" key="5">
    <source>
        <dbReference type="PIRSR" id="PIRSR600760-2"/>
    </source>
</evidence>
<feature type="binding site" evidence="5">
    <location>
        <position position="90"/>
    </location>
    <ligand>
        <name>Mg(2+)</name>
        <dbReference type="ChEBI" id="CHEBI:18420"/>
        <label>2</label>
    </ligand>
</feature>
<name>A0AAW9RZ38_9HYPH</name>
<protein>
    <submittedName>
        <fullName evidence="6">Inositol monophosphatase</fullName>
    </submittedName>
</protein>
<dbReference type="RefSeq" id="WP_340331915.1">
    <property type="nucleotide sequence ID" value="NZ_JAZHOF010000010.1"/>
</dbReference>
<feature type="binding site" evidence="5">
    <location>
        <position position="214"/>
    </location>
    <ligand>
        <name>Mg(2+)</name>
        <dbReference type="ChEBI" id="CHEBI:18420"/>
        <label>1</label>
        <note>catalytic</note>
    </ligand>
</feature>
<dbReference type="GO" id="GO:0007165">
    <property type="term" value="P:signal transduction"/>
    <property type="evidence" value="ECO:0007669"/>
    <property type="project" value="TreeGrafter"/>
</dbReference>
<dbReference type="GO" id="GO:0046854">
    <property type="term" value="P:phosphatidylinositol phosphate biosynthetic process"/>
    <property type="evidence" value="ECO:0007669"/>
    <property type="project" value="InterPro"/>
</dbReference>
<dbReference type="EMBL" id="JAZHOF010000010">
    <property type="protein sequence ID" value="MEJ8574215.1"/>
    <property type="molecule type" value="Genomic_DNA"/>
</dbReference>
<dbReference type="Pfam" id="PF00459">
    <property type="entry name" value="Inositol_P"/>
    <property type="match status" value="1"/>
</dbReference>
<feature type="binding site" evidence="5">
    <location>
        <position position="68"/>
    </location>
    <ligand>
        <name>Mg(2+)</name>
        <dbReference type="ChEBI" id="CHEBI:18420"/>
        <label>1</label>
        <note>catalytic</note>
    </ligand>
</feature>
<feature type="binding site" evidence="5">
    <location>
        <position position="87"/>
    </location>
    <ligand>
        <name>Mg(2+)</name>
        <dbReference type="ChEBI" id="CHEBI:18420"/>
        <label>1</label>
        <note>catalytic</note>
    </ligand>
</feature>
<dbReference type="AlphaFoldDB" id="A0AAW9RZ38"/>
<keyword evidence="7" id="KW-1185">Reference proteome</keyword>
<evidence type="ECO:0000313" key="7">
    <source>
        <dbReference type="Proteomes" id="UP001378188"/>
    </source>
</evidence>
<evidence type="ECO:0000256" key="1">
    <source>
        <dbReference type="ARBA" id="ARBA00009759"/>
    </source>
</evidence>
<dbReference type="PANTHER" id="PTHR20854">
    <property type="entry name" value="INOSITOL MONOPHOSPHATASE"/>
    <property type="match status" value="1"/>
</dbReference>
<sequence>MTELPHDLAESVAAVLRRAATRCLETRESLARVVEERGRDIKLVADRELEAELSRELRMLMPLPVFGEEGGWSEQPRSADDMYWTIDPLDGSYNYRRGQPAFCSAVAVCRARTPLFGAVHDIASGDCYLGGIDLPATCNGRPIAISGIGSRNEACLMTGLPVGGGFDRQAMGRLAEGLSGWRKVRMIGSAALSLMHVASGRADFYREDGIYWWDVAAGLAIVTAAGGDFEVRGGSEPAAPLFVAAGSRQLLRDAGAAGTGR</sequence>
<evidence type="ECO:0000256" key="2">
    <source>
        <dbReference type="ARBA" id="ARBA00022723"/>
    </source>
</evidence>
<organism evidence="6 7">
    <name type="scientific">Microbaculum marinum</name>
    <dbReference type="NCBI Taxonomy" id="1764581"/>
    <lineage>
        <taxon>Bacteria</taxon>
        <taxon>Pseudomonadati</taxon>
        <taxon>Pseudomonadota</taxon>
        <taxon>Alphaproteobacteria</taxon>
        <taxon>Hyphomicrobiales</taxon>
        <taxon>Tepidamorphaceae</taxon>
        <taxon>Microbaculum</taxon>
    </lineage>
</organism>
<keyword evidence="2 5" id="KW-0479">Metal-binding</keyword>
<dbReference type="GO" id="GO:0046872">
    <property type="term" value="F:metal ion binding"/>
    <property type="evidence" value="ECO:0007669"/>
    <property type="project" value="UniProtKB-KW"/>
</dbReference>
<dbReference type="PRINTS" id="PR00377">
    <property type="entry name" value="IMPHPHTASES"/>
</dbReference>
<dbReference type="PANTHER" id="PTHR20854:SF4">
    <property type="entry name" value="INOSITOL-1-MONOPHOSPHATASE-RELATED"/>
    <property type="match status" value="1"/>
</dbReference>
<keyword evidence="4 5" id="KW-0460">Magnesium</keyword>
<feature type="binding site" evidence="5">
    <location>
        <position position="89"/>
    </location>
    <ligand>
        <name>Mg(2+)</name>
        <dbReference type="ChEBI" id="CHEBI:18420"/>
        <label>1</label>
        <note>catalytic</note>
    </ligand>
</feature>